<name>A0A7K3WLN9_9FLAO</name>
<dbReference type="Pfam" id="PF14126">
    <property type="entry name" value="DUF4293"/>
    <property type="match status" value="1"/>
</dbReference>
<evidence type="ECO:0000313" key="2">
    <source>
        <dbReference type="EMBL" id="NEN22384.1"/>
    </source>
</evidence>
<organism evidence="2 3">
    <name type="scientific">Cryomorpha ignava</name>
    <dbReference type="NCBI Taxonomy" id="101383"/>
    <lineage>
        <taxon>Bacteria</taxon>
        <taxon>Pseudomonadati</taxon>
        <taxon>Bacteroidota</taxon>
        <taxon>Flavobacteriia</taxon>
        <taxon>Flavobacteriales</taxon>
        <taxon>Cryomorphaceae</taxon>
        <taxon>Cryomorpha</taxon>
    </lineage>
</organism>
<dbReference type="InterPro" id="IPR025635">
    <property type="entry name" value="DUF4293"/>
</dbReference>
<sequence length="158" mass="17977">MIQRVQSIYLVLATLAGAMTFFLPYAHFYANETEVAEFAMFGVFNVQSQVVEMMSPFGFPAWIFGAFAVLIPLISIFLYKKRPVQMRIVRLAYLINLGYIVYLFFAIDAINDQVFDGALDILHHTGFYMPVIAIVFCFLAVRGIKADEALVKSLDRIR</sequence>
<feature type="transmembrane region" description="Helical" evidence="1">
    <location>
        <begin position="127"/>
        <end position="144"/>
    </location>
</feature>
<evidence type="ECO:0000313" key="3">
    <source>
        <dbReference type="Proteomes" id="UP000486602"/>
    </source>
</evidence>
<keyword evidence="1" id="KW-0472">Membrane</keyword>
<dbReference type="AlphaFoldDB" id="A0A7K3WLN9"/>
<dbReference type="RefSeq" id="WP_163283086.1">
    <property type="nucleotide sequence ID" value="NZ_JAAGVY010000002.1"/>
</dbReference>
<gene>
    <name evidence="2" type="ORF">G3O08_02565</name>
</gene>
<comment type="caution">
    <text evidence="2">The sequence shown here is derived from an EMBL/GenBank/DDBJ whole genome shotgun (WGS) entry which is preliminary data.</text>
</comment>
<accession>A0A7K3WLN9</accession>
<feature type="transmembrane region" description="Helical" evidence="1">
    <location>
        <begin position="91"/>
        <end position="107"/>
    </location>
</feature>
<proteinExistence type="predicted"/>
<dbReference type="EMBL" id="JAAGVY010000002">
    <property type="protein sequence ID" value="NEN22384.1"/>
    <property type="molecule type" value="Genomic_DNA"/>
</dbReference>
<feature type="transmembrane region" description="Helical" evidence="1">
    <location>
        <begin position="59"/>
        <end position="79"/>
    </location>
</feature>
<keyword evidence="1" id="KW-1133">Transmembrane helix</keyword>
<reference evidence="2 3" key="1">
    <citation type="submission" date="2020-02" db="EMBL/GenBank/DDBJ databases">
        <title>Out from the shadows clarifying the taxonomy of the family Cryomorphaceae and related taxa by utilizing the GTDB taxonomic framework.</title>
        <authorList>
            <person name="Bowman J.P."/>
        </authorList>
    </citation>
    <scope>NUCLEOTIDE SEQUENCE [LARGE SCALE GENOMIC DNA]</scope>
    <source>
        <strain evidence="2 3">QSSC 1-22</strain>
    </source>
</reference>
<feature type="transmembrane region" description="Helical" evidence="1">
    <location>
        <begin position="7"/>
        <end position="30"/>
    </location>
</feature>
<keyword evidence="1" id="KW-0812">Transmembrane</keyword>
<protein>
    <submittedName>
        <fullName evidence="2">DUF4293 domain-containing protein</fullName>
    </submittedName>
</protein>
<dbReference type="Proteomes" id="UP000486602">
    <property type="component" value="Unassembled WGS sequence"/>
</dbReference>
<evidence type="ECO:0000256" key="1">
    <source>
        <dbReference type="SAM" id="Phobius"/>
    </source>
</evidence>
<keyword evidence="3" id="KW-1185">Reference proteome</keyword>